<keyword evidence="2" id="KW-1185">Reference proteome</keyword>
<name>A0A090E5Z1_MESPL</name>
<gene>
    <name evidence="1" type="ORF">MPL3356_390281</name>
</gene>
<reference evidence="2" key="1">
    <citation type="submission" date="2014-08" db="EMBL/GenBank/DDBJ databases">
        <authorList>
            <person name="Moulin L."/>
        </authorList>
    </citation>
    <scope>NUCLEOTIDE SEQUENCE [LARGE SCALE GENOMIC DNA]</scope>
</reference>
<dbReference type="Proteomes" id="UP000045285">
    <property type="component" value="Unassembled WGS sequence"/>
</dbReference>
<proteinExistence type="predicted"/>
<sequence length="131" mass="14021">MAFAYQGTRGSRAAIQSATTSRLILRAHCFAISSIDMRPYIRASESSGHVAIESSAFSGAILQFHNLDAEAEGLAVGIGARMLLGFEGEDERRTVGGDTHRPLLASDEFNAVKLRRNHLTLLRSGTSATSA</sequence>
<dbReference type="EMBL" id="CCMZ01000033">
    <property type="protein sequence ID" value="CDX22374.1"/>
    <property type="molecule type" value="Genomic_DNA"/>
</dbReference>
<accession>A0A090E5Z1</accession>
<dbReference type="AlphaFoldDB" id="A0A090E5Z1"/>
<evidence type="ECO:0000313" key="2">
    <source>
        <dbReference type="Proteomes" id="UP000045285"/>
    </source>
</evidence>
<organism evidence="1 2">
    <name type="scientific">Mesorhizobium plurifarium</name>
    <dbReference type="NCBI Taxonomy" id="69974"/>
    <lineage>
        <taxon>Bacteria</taxon>
        <taxon>Pseudomonadati</taxon>
        <taxon>Pseudomonadota</taxon>
        <taxon>Alphaproteobacteria</taxon>
        <taxon>Hyphomicrobiales</taxon>
        <taxon>Phyllobacteriaceae</taxon>
        <taxon>Mesorhizobium</taxon>
    </lineage>
</organism>
<protein>
    <submittedName>
        <fullName evidence="1">Uncharacterized protein</fullName>
    </submittedName>
</protein>
<evidence type="ECO:0000313" key="1">
    <source>
        <dbReference type="EMBL" id="CDX22374.1"/>
    </source>
</evidence>